<evidence type="ECO:0000256" key="4">
    <source>
        <dbReference type="ARBA" id="ARBA00023163"/>
    </source>
</evidence>
<evidence type="ECO:0000259" key="7">
    <source>
        <dbReference type="SMART" id="SM00717"/>
    </source>
</evidence>
<comment type="function">
    <text evidence="5">Involved in transvection phenomena (= synapsis-dependent gene expression), where the synaptic pairing of chromosomes carrying genes with which zeste interacts influences the expression of these genes. Zeste binds to DNA and stimulates transcription from a nearby promoter.</text>
</comment>
<feature type="compositionally biased region" description="Acidic residues" evidence="6">
    <location>
        <begin position="237"/>
        <end position="274"/>
    </location>
</feature>
<evidence type="ECO:0000256" key="5">
    <source>
        <dbReference type="ARBA" id="ARBA00025466"/>
    </source>
</evidence>
<dbReference type="GO" id="GO:0005634">
    <property type="term" value="C:nucleus"/>
    <property type="evidence" value="ECO:0007669"/>
    <property type="project" value="TreeGrafter"/>
</dbReference>
<dbReference type="PANTHER" id="PTHR23098:SF16">
    <property type="entry name" value="REGULATORY PROTEIN ZESTE"/>
    <property type="match status" value="1"/>
</dbReference>
<evidence type="ECO:0000256" key="3">
    <source>
        <dbReference type="ARBA" id="ARBA00023015"/>
    </source>
</evidence>
<feature type="domain" description="Myb-like" evidence="7">
    <location>
        <begin position="7"/>
        <end position="78"/>
    </location>
</feature>
<evidence type="ECO:0000313" key="8">
    <source>
        <dbReference type="EMBL" id="CAH0556512.1"/>
    </source>
</evidence>
<dbReference type="Pfam" id="PF13873">
    <property type="entry name" value="Myb_DNA-bind_5"/>
    <property type="match status" value="1"/>
</dbReference>
<dbReference type="Proteomes" id="UP001154078">
    <property type="component" value="Chromosome 5"/>
</dbReference>
<accession>A0A9P0B629</accession>
<evidence type="ECO:0000256" key="2">
    <source>
        <dbReference type="ARBA" id="ARBA00016807"/>
    </source>
</evidence>
<dbReference type="InterPro" id="IPR028002">
    <property type="entry name" value="Myb_DNA-bind_5"/>
</dbReference>
<comment type="subunit">
    <text evidence="1">Self-associates forming complexes of several hundred monomers.</text>
</comment>
<protein>
    <recommendedName>
        <fullName evidence="2">Regulatory protein zeste</fullName>
    </recommendedName>
</protein>
<dbReference type="OrthoDB" id="6769586at2759"/>
<evidence type="ECO:0000256" key="1">
    <source>
        <dbReference type="ARBA" id="ARBA00011764"/>
    </source>
</evidence>
<keyword evidence="3" id="KW-0805">Transcription regulation</keyword>
<dbReference type="AlphaFoldDB" id="A0A9P0B629"/>
<keyword evidence="9" id="KW-1185">Reference proteome</keyword>
<name>A0A9P0B629_BRAAE</name>
<evidence type="ECO:0000256" key="6">
    <source>
        <dbReference type="SAM" id="MobiDB-lite"/>
    </source>
</evidence>
<organism evidence="8 9">
    <name type="scientific">Brassicogethes aeneus</name>
    <name type="common">Rape pollen beetle</name>
    <name type="synonym">Meligethes aeneus</name>
    <dbReference type="NCBI Taxonomy" id="1431903"/>
    <lineage>
        <taxon>Eukaryota</taxon>
        <taxon>Metazoa</taxon>
        <taxon>Ecdysozoa</taxon>
        <taxon>Arthropoda</taxon>
        <taxon>Hexapoda</taxon>
        <taxon>Insecta</taxon>
        <taxon>Pterygota</taxon>
        <taxon>Neoptera</taxon>
        <taxon>Endopterygota</taxon>
        <taxon>Coleoptera</taxon>
        <taxon>Polyphaga</taxon>
        <taxon>Cucujiformia</taxon>
        <taxon>Nitidulidae</taxon>
        <taxon>Meligethinae</taxon>
        <taxon>Brassicogethes</taxon>
    </lineage>
</organism>
<dbReference type="InterPro" id="IPR001005">
    <property type="entry name" value="SANT/Myb"/>
</dbReference>
<reference evidence="8" key="1">
    <citation type="submission" date="2021-12" db="EMBL/GenBank/DDBJ databases">
        <authorList>
            <person name="King R."/>
        </authorList>
    </citation>
    <scope>NUCLEOTIDE SEQUENCE</scope>
</reference>
<dbReference type="PANTHER" id="PTHR23098">
    <property type="entry name" value="AGAP001331-PA-RELATED"/>
    <property type="match status" value="1"/>
</dbReference>
<keyword evidence="4" id="KW-0804">Transcription</keyword>
<feature type="compositionally biased region" description="Acidic residues" evidence="6">
    <location>
        <begin position="297"/>
        <end position="306"/>
    </location>
</feature>
<dbReference type="SMART" id="SM00717">
    <property type="entry name" value="SANT"/>
    <property type="match status" value="1"/>
</dbReference>
<sequence length="323" mass="36656">MAQEIKRSKNFNNTEVLLLLDLVKKFKDAVENKECGAVSFKQKNEAWVEISKQFNAESGGQPRSYKVLKEKWNNMKRNTTKSIAKIKKHMGGTGGGPSCNETLSSQETAVLEIIGDRLTGMYSECDSDIPKNAPKDSRETTILEIETDLTADHENIFILEDLDLMPASEKMVIEPSTSLEEQIDENKENDWGDFKSTLLRTPIAKPLALQNGNVNNVIIYVLFPLHTEYLQQYDGDNENELSTDEENDMASEDQDSSDEEEEEDDETGEEEEYDGLNIQQQEDNEAYREEQQNEDAIGVDDEEDEATNQHSLNVGDKFDSFEQ</sequence>
<dbReference type="EMBL" id="OV121136">
    <property type="protein sequence ID" value="CAH0556512.1"/>
    <property type="molecule type" value="Genomic_DNA"/>
</dbReference>
<evidence type="ECO:0000313" key="9">
    <source>
        <dbReference type="Proteomes" id="UP001154078"/>
    </source>
</evidence>
<proteinExistence type="predicted"/>
<gene>
    <name evidence="8" type="ORF">MELIAE_LOCUS7435</name>
</gene>
<feature type="region of interest" description="Disordered" evidence="6">
    <location>
        <begin position="237"/>
        <end position="323"/>
    </location>
</feature>